<dbReference type="PANTHER" id="PTHR32170:SF3">
    <property type="entry name" value="PROTEASOME ACTIVATOR COMPLEX SUBUNIT 4"/>
    <property type="match status" value="1"/>
</dbReference>
<dbReference type="InterPro" id="IPR032430">
    <property type="entry name" value="Blm10_mid"/>
</dbReference>
<comment type="caution">
    <text evidence="2">The sequence shown here is derived from an EMBL/GenBank/DDBJ whole genome shotgun (WGS) entry which is preliminary data.</text>
</comment>
<dbReference type="AlphaFoldDB" id="J9EP60"/>
<name>J9EP60_WUCBA</name>
<feature type="domain" description="Proteasome activator Blm10 middle HEAT repeats region" evidence="1">
    <location>
        <begin position="2"/>
        <end position="57"/>
    </location>
</feature>
<dbReference type="InterPro" id="IPR035309">
    <property type="entry name" value="PSME4"/>
</dbReference>
<accession>J9EP60</accession>
<dbReference type="GO" id="GO:0070628">
    <property type="term" value="F:proteasome binding"/>
    <property type="evidence" value="ECO:0007669"/>
    <property type="project" value="InterPro"/>
</dbReference>
<evidence type="ECO:0000313" key="2">
    <source>
        <dbReference type="EMBL" id="EJW77054.1"/>
    </source>
</evidence>
<evidence type="ECO:0000313" key="3">
    <source>
        <dbReference type="Proteomes" id="UP000004810"/>
    </source>
</evidence>
<feature type="domain" description="Proteasome activator Blm10 middle HEAT repeats region" evidence="1">
    <location>
        <begin position="76"/>
        <end position="316"/>
    </location>
</feature>
<dbReference type="GO" id="GO:0016504">
    <property type="term" value="F:peptidase activator activity"/>
    <property type="evidence" value="ECO:0007669"/>
    <property type="project" value="InterPro"/>
</dbReference>
<proteinExistence type="predicted"/>
<organism evidence="2 3">
    <name type="scientific">Wuchereria bancrofti</name>
    <dbReference type="NCBI Taxonomy" id="6293"/>
    <lineage>
        <taxon>Eukaryota</taxon>
        <taxon>Metazoa</taxon>
        <taxon>Ecdysozoa</taxon>
        <taxon>Nematoda</taxon>
        <taxon>Chromadorea</taxon>
        <taxon>Rhabditida</taxon>
        <taxon>Spirurina</taxon>
        <taxon>Spiruromorpha</taxon>
        <taxon>Filarioidea</taxon>
        <taxon>Onchocercidae</taxon>
        <taxon>Wuchereria</taxon>
    </lineage>
</organism>
<protein>
    <recommendedName>
        <fullName evidence="1">Proteasome activator Blm10 middle HEAT repeats region domain-containing protein</fullName>
    </recommendedName>
</protein>
<gene>
    <name evidence="2" type="ORF">WUBG_12038</name>
</gene>
<dbReference type="PANTHER" id="PTHR32170">
    <property type="entry name" value="PROTEASOME ACTIVATOR COMPLEX SUBUNIT 4"/>
    <property type="match status" value="1"/>
</dbReference>
<dbReference type="Pfam" id="PF16507">
    <property type="entry name" value="HEAT_PSME4_mid"/>
    <property type="match status" value="2"/>
</dbReference>
<dbReference type="GO" id="GO:0005829">
    <property type="term" value="C:cytosol"/>
    <property type="evidence" value="ECO:0007669"/>
    <property type="project" value="TreeGrafter"/>
</dbReference>
<dbReference type="GO" id="GO:0010499">
    <property type="term" value="P:proteasomal ubiquitin-independent protein catabolic process"/>
    <property type="evidence" value="ECO:0007669"/>
    <property type="project" value="TreeGrafter"/>
</dbReference>
<dbReference type="EMBL" id="ADBV01008262">
    <property type="protein sequence ID" value="EJW77054.1"/>
    <property type="molecule type" value="Genomic_DNA"/>
</dbReference>
<dbReference type="GO" id="GO:0005634">
    <property type="term" value="C:nucleus"/>
    <property type="evidence" value="ECO:0007669"/>
    <property type="project" value="TreeGrafter"/>
</dbReference>
<reference evidence="3" key="1">
    <citation type="submission" date="2012-08" db="EMBL/GenBank/DDBJ databases">
        <title>The Genome Sequence of Wuchereria bancrofti.</title>
        <authorList>
            <person name="Nutman T.B."/>
            <person name="Fink D.L."/>
            <person name="Russ C."/>
            <person name="Young S."/>
            <person name="Zeng Q."/>
            <person name="Koehrsen M."/>
            <person name="Alvarado L."/>
            <person name="Berlin A."/>
            <person name="Chapman S.B."/>
            <person name="Chen Z."/>
            <person name="Freedman E."/>
            <person name="Gellesch M."/>
            <person name="Goldberg J."/>
            <person name="Griggs A."/>
            <person name="Gujja S."/>
            <person name="Heilman E.R."/>
            <person name="Heiman D."/>
            <person name="Hepburn T."/>
            <person name="Howarth C."/>
            <person name="Jen D."/>
            <person name="Larson L."/>
            <person name="Lewis B."/>
            <person name="Mehta T."/>
            <person name="Park D."/>
            <person name="Pearson M."/>
            <person name="Roberts A."/>
            <person name="Saif S."/>
            <person name="Shea T."/>
            <person name="Shenoy N."/>
            <person name="Sisk P."/>
            <person name="Stolte C."/>
            <person name="Sykes S."/>
            <person name="Walk T."/>
            <person name="White J."/>
            <person name="Yandava C."/>
            <person name="Haas B."/>
            <person name="Henn M.R."/>
            <person name="Nusbaum C."/>
            <person name="Birren B."/>
        </authorList>
    </citation>
    <scope>NUCLEOTIDE SEQUENCE [LARGE SCALE GENOMIC DNA]</scope>
    <source>
        <strain evidence="3">NA</strain>
    </source>
</reference>
<sequence>MEYAPAIIRNLSQIAPRIVVPAVLDLVYPALETVVEPHRLVQSMNALIAVCVTLVRDDSNLGSHKRAPLQTMEELSDKPYRSHAIALLNSVLPGLDANDISKMLLTFQIINLLITLVPIVDCSEAIHVRNDLTEEEQEVCSATANFETIVQNLLDKMIEIIHVFTGGAPAVTTVQGSLGAKSQSKLSVEETVIKRGIFSVFRALLGNCSTSIYKIAIDKLYDFISTNMYDSRLAADTVSEMIFCAVRTNPQQSLDLFLDLITEKLVPLITEESYEEEELDSTVVWYIILASQLFRASGMYILSHKTKMLKLLRMIVPLTCRTACE</sequence>
<feature type="non-terminal residue" evidence="2">
    <location>
        <position position="325"/>
    </location>
</feature>
<dbReference type="Proteomes" id="UP000004810">
    <property type="component" value="Unassembled WGS sequence"/>
</dbReference>
<evidence type="ECO:0000259" key="1">
    <source>
        <dbReference type="Pfam" id="PF16507"/>
    </source>
</evidence>